<evidence type="ECO:0000313" key="5">
    <source>
        <dbReference type="EMBL" id="MEQ2167644.1"/>
    </source>
</evidence>
<reference evidence="5 6" key="1">
    <citation type="submission" date="2021-06" db="EMBL/GenBank/DDBJ databases">
        <authorList>
            <person name="Palmer J.M."/>
        </authorList>
    </citation>
    <scope>NUCLEOTIDE SEQUENCE [LARGE SCALE GENOMIC DNA]</scope>
    <source>
        <strain evidence="5 6">GA_2019</strain>
        <tissue evidence="5">Muscle</tissue>
    </source>
</reference>
<dbReference type="InterPro" id="IPR036028">
    <property type="entry name" value="SH3-like_dom_sf"/>
</dbReference>
<dbReference type="PROSITE" id="PS50002">
    <property type="entry name" value="SH3"/>
    <property type="match status" value="1"/>
</dbReference>
<keyword evidence="6" id="KW-1185">Reference proteome</keyword>
<evidence type="ECO:0000313" key="6">
    <source>
        <dbReference type="Proteomes" id="UP001476798"/>
    </source>
</evidence>
<evidence type="ECO:0000259" key="4">
    <source>
        <dbReference type="PROSITE" id="PS50002"/>
    </source>
</evidence>
<evidence type="ECO:0000256" key="2">
    <source>
        <dbReference type="PROSITE-ProRule" id="PRU00192"/>
    </source>
</evidence>
<proteinExistence type="predicted"/>
<dbReference type="CDD" id="cd11812">
    <property type="entry name" value="SH3_AHI-1"/>
    <property type="match status" value="1"/>
</dbReference>
<evidence type="ECO:0000256" key="1">
    <source>
        <dbReference type="ARBA" id="ARBA00022443"/>
    </source>
</evidence>
<dbReference type="InterPro" id="IPR035832">
    <property type="entry name" value="AHI1_SH3"/>
</dbReference>
<organism evidence="5 6">
    <name type="scientific">Goodea atripinnis</name>
    <dbReference type="NCBI Taxonomy" id="208336"/>
    <lineage>
        <taxon>Eukaryota</taxon>
        <taxon>Metazoa</taxon>
        <taxon>Chordata</taxon>
        <taxon>Craniata</taxon>
        <taxon>Vertebrata</taxon>
        <taxon>Euteleostomi</taxon>
        <taxon>Actinopterygii</taxon>
        <taxon>Neopterygii</taxon>
        <taxon>Teleostei</taxon>
        <taxon>Neoteleostei</taxon>
        <taxon>Acanthomorphata</taxon>
        <taxon>Ovalentaria</taxon>
        <taxon>Atherinomorphae</taxon>
        <taxon>Cyprinodontiformes</taxon>
        <taxon>Goodeidae</taxon>
        <taxon>Goodea</taxon>
    </lineage>
</organism>
<dbReference type="SUPFAM" id="SSF50044">
    <property type="entry name" value="SH3-domain"/>
    <property type="match status" value="1"/>
</dbReference>
<dbReference type="InterPro" id="IPR052803">
    <property type="entry name" value="Cilium-Associated_Jouberin"/>
</dbReference>
<dbReference type="InterPro" id="IPR001452">
    <property type="entry name" value="SH3_domain"/>
</dbReference>
<dbReference type="PANTHER" id="PTHR44499">
    <property type="entry name" value="JOUBERIN"/>
    <property type="match status" value="1"/>
</dbReference>
<dbReference type="Proteomes" id="UP001476798">
    <property type="component" value="Unassembled WGS sequence"/>
</dbReference>
<feature type="non-terminal residue" evidence="5">
    <location>
        <position position="1"/>
    </location>
</feature>
<evidence type="ECO:0000256" key="3">
    <source>
        <dbReference type="SAM" id="MobiDB-lite"/>
    </source>
</evidence>
<dbReference type="PRINTS" id="PR00452">
    <property type="entry name" value="SH3DOMAIN"/>
</dbReference>
<dbReference type="SMART" id="SM00326">
    <property type="entry name" value="SH3"/>
    <property type="match status" value="1"/>
</dbReference>
<dbReference type="PANTHER" id="PTHR44499:SF1">
    <property type="entry name" value="JOUBERIN"/>
    <property type="match status" value="1"/>
</dbReference>
<dbReference type="Pfam" id="PF00018">
    <property type="entry name" value="SH3_1"/>
    <property type="match status" value="1"/>
</dbReference>
<sequence>GFSPISQRLKGAASFKLHSVVSLYDYAANRSDELTIRRGDVIQVLYKDNDTWWFGRLVNGLQGYFLASYVVDQREFIEESAEQDQASLEKTVERSTPTRVSAAVSSSGELRFLSEPTFSDTEPELANAKLKEQSTVFIANSDKVASMKPSPELSLNTSQTKELCSYQDSCHIVWEDFCRHGKSGGHGSSKTHSVDRPHYKAQANEGGPCRNPIE</sequence>
<comment type="caution">
    <text evidence="5">The sequence shown here is derived from an EMBL/GenBank/DDBJ whole genome shotgun (WGS) entry which is preliminary data.</text>
</comment>
<dbReference type="EMBL" id="JAHRIO010030276">
    <property type="protein sequence ID" value="MEQ2167644.1"/>
    <property type="molecule type" value="Genomic_DNA"/>
</dbReference>
<gene>
    <name evidence="5" type="ORF">GOODEAATRI_006156</name>
</gene>
<accession>A0ABV0N8C3</accession>
<feature type="region of interest" description="Disordered" evidence="3">
    <location>
        <begin position="183"/>
        <end position="214"/>
    </location>
</feature>
<name>A0ABV0N8C3_9TELE</name>
<keyword evidence="1 2" id="KW-0728">SH3 domain</keyword>
<feature type="domain" description="SH3" evidence="4">
    <location>
        <begin position="15"/>
        <end position="75"/>
    </location>
</feature>
<protein>
    <recommendedName>
        <fullName evidence="4">SH3 domain-containing protein</fullName>
    </recommendedName>
</protein>
<dbReference type="Gene3D" id="2.30.30.40">
    <property type="entry name" value="SH3 Domains"/>
    <property type="match status" value="1"/>
</dbReference>